<name>A0A4Q7DH39_9PROT</name>
<proteinExistence type="predicted"/>
<keyword evidence="3" id="KW-1185">Reference proteome</keyword>
<accession>A0A4Q7DH39</accession>
<dbReference type="RefSeq" id="WP_130153849.1">
    <property type="nucleotide sequence ID" value="NZ_SCFB01000005.1"/>
</dbReference>
<organism evidence="2 3">
    <name type="scientific">Candidatus Finniella inopinata</name>
    <dbReference type="NCBI Taxonomy" id="1696036"/>
    <lineage>
        <taxon>Bacteria</taxon>
        <taxon>Pseudomonadati</taxon>
        <taxon>Pseudomonadota</taxon>
        <taxon>Alphaproteobacteria</taxon>
        <taxon>Holosporales</taxon>
        <taxon>Candidatus Paracaedibacteraceae</taxon>
        <taxon>Candidatus Finniella</taxon>
    </lineage>
</organism>
<sequence>MYANFFLVFVFGLCSIGYGADLRQEIPPIRDLQDVPLALISMGSGEKKEDSEDSVSSLQQENDTPSNEKERYALLKSKIEDKSINDDNLLDLLYLYWCRKVNFDTLHSRGQPTLASLLVKVTRPYDDGYDIDKKQFKGRFRDLGNMIRQVDDEESPVPDNLLFAGSALEKRFEGTSYYLRTGESIGTCCNIL</sequence>
<feature type="region of interest" description="Disordered" evidence="1">
    <location>
        <begin position="45"/>
        <end position="69"/>
    </location>
</feature>
<dbReference type="OrthoDB" id="9802739at2"/>
<gene>
    <name evidence="2" type="ORF">EQU50_03945</name>
</gene>
<evidence type="ECO:0000313" key="3">
    <source>
        <dbReference type="Proteomes" id="UP000293550"/>
    </source>
</evidence>
<evidence type="ECO:0000313" key="2">
    <source>
        <dbReference type="EMBL" id="RZI46093.1"/>
    </source>
</evidence>
<protein>
    <submittedName>
        <fullName evidence="2">Uncharacterized protein</fullName>
    </submittedName>
</protein>
<comment type="caution">
    <text evidence="2">The sequence shown here is derived from an EMBL/GenBank/DDBJ whole genome shotgun (WGS) entry which is preliminary data.</text>
</comment>
<evidence type="ECO:0000256" key="1">
    <source>
        <dbReference type="SAM" id="MobiDB-lite"/>
    </source>
</evidence>
<dbReference type="Proteomes" id="UP000293550">
    <property type="component" value="Unassembled WGS sequence"/>
</dbReference>
<dbReference type="EMBL" id="SCFB01000005">
    <property type="protein sequence ID" value="RZI46093.1"/>
    <property type="molecule type" value="Genomic_DNA"/>
</dbReference>
<reference evidence="2 3" key="1">
    <citation type="submission" date="2018-10" db="EMBL/GenBank/DDBJ databases">
        <title>An updated phylogeny of the Alphaproteobacteria reveals that the parasitic Rickettsiales and Holosporales have independent origins.</title>
        <authorList>
            <person name="Munoz-Gomez S.A."/>
            <person name="Hess S."/>
            <person name="Burger G."/>
            <person name="Lang B.F."/>
            <person name="Susko E."/>
            <person name="Slamovits C.H."/>
            <person name="Roger A.J."/>
        </authorList>
    </citation>
    <scope>NUCLEOTIDE SEQUENCE [LARGE SCALE GENOMIC DNA]</scope>
    <source>
        <strain evidence="2">HOLO01</strain>
    </source>
</reference>
<dbReference type="AlphaFoldDB" id="A0A4Q7DH39"/>